<evidence type="ECO:0000313" key="4">
    <source>
        <dbReference type="Proteomes" id="UP001583177"/>
    </source>
</evidence>
<dbReference type="InterPro" id="IPR011009">
    <property type="entry name" value="Kinase-like_dom_sf"/>
</dbReference>
<organism evidence="3 4">
    <name type="scientific">Diaporthe australafricana</name>
    <dbReference type="NCBI Taxonomy" id="127596"/>
    <lineage>
        <taxon>Eukaryota</taxon>
        <taxon>Fungi</taxon>
        <taxon>Dikarya</taxon>
        <taxon>Ascomycota</taxon>
        <taxon>Pezizomycotina</taxon>
        <taxon>Sordariomycetes</taxon>
        <taxon>Sordariomycetidae</taxon>
        <taxon>Diaporthales</taxon>
        <taxon>Diaporthaceae</taxon>
        <taxon>Diaporthe</taxon>
    </lineage>
</organism>
<keyword evidence="4" id="KW-1185">Reference proteome</keyword>
<dbReference type="InterPro" id="IPR000719">
    <property type="entry name" value="Prot_kinase_dom"/>
</dbReference>
<dbReference type="PROSITE" id="PS50011">
    <property type="entry name" value="PROTEIN_KINASE_DOM"/>
    <property type="match status" value="1"/>
</dbReference>
<dbReference type="Pfam" id="PF00069">
    <property type="entry name" value="Pkinase"/>
    <property type="match status" value="1"/>
</dbReference>
<dbReference type="PANTHER" id="PTHR24359">
    <property type="entry name" value="SERINE/THREONINE-PROTEIN KINASE SBK1"/>
    <property type="match status" value="1"/>
</dbReference>
<dbReference type="SUPFAM" id="SSF56112">
    <property type="entry name" value="Protein kinase-like (PK-like)"/>
    <property type="match status" value="1"/>
</dbReference>
<evidence type="ECO:0000313" key="3">
    <source>
        <dbReference type="EMBL" id="KAL1865018.1"/>
    </source>
</evidence>
<feature type="domain" description="Protein kinase" evidence="2">
    <location>
        <begin position="410"/>
        <end position="804"/>
    </location>
</feature>
<feature type="region of interest" description="Disordered" evidence="1">
    <location>
        <begin position="196"/>
        <end position="219"/>
    </location>
</feature>
<reference evidence="3 4" key="1">
    <citation type="journal article" date="2024" name="IMA Fungus">
        <title>IMA Genome - F19 : A genome assembly and annotation guide to empower mycologists, including annotated draft genome sequences of Ceratocystis pirilliformis, Diaporthe australafricana, Fusarium ophioides, Paecilomyces lecythidis, and Sporothrix stenoceras.</title>
        <authorList>
            <person name="Aylward J."/>
            <person name="Wilson A.M."/>
            <person name="Visagie C.M."/>
            <person name="Spraker J."/>
            <person name="Barnes I."/>
            <person name="Buitendag C."/>
            <person name="Ceriani C."/>
            <person name="Del Mar Angel L."/>
            <person name="du Plessis D."/>
            <person name="Fuchs T."/>
            <person name="Gasser K."/>
            <person name="Kramer D."/>
            <person name="Li W."/>
            <person name="Munsamy K."/>
            <person name="Piso A."/>
            <person name="Price J.L."/>
            <person name="Sonnekus B."/>
            <person name="Thomas C."/>
            <person name="van der Nest A."/>
            <person name="van Dijk A."/>
            <person name="van Heerden A."/>
            <person name="van Vuuren N."/>
            <person name="Yilmaz N."/>
            <person name="Duong T.A."/>
            <person name="van der Merwe N.A."/>
            <person name="Wingfield M.J."/>
            <person name="Wingfield B.D."/>
        </authorList>
    </citation>
    <scope>NUCLEOTIDE SEQUENCE [LARGE SCALE GENOMIC DNA]</scope>
    <source>
        <strain evidence="3 4">CMW 18300</strain>
    </source>
</reference>
<gene>
    <name evidence="3" type="ORF">Daus18300_007365</name>
</gene>
<evidence type="ECO:0000259" key="2">
    <source>
        <dbReference type="PROSITE" id="PS50011"/>
    </source>
</evidence>
<protein>
    <recommendedName>
        <fullName evidence="2">Protein kinase domain-containing protein</fullName>
    </recommendedName>
</protein>
<feature type="compositionally biased region" description="Polar residues" evidence="1">
    <location>
        <begin position="9"/>
        <end position="33"/>
    </location>
</feature>
<comment type="caution">
    <text evidence="3">The sequence shown here is derived from an EMBL/GenBank/DDBJ whole genome shotgun (WGS) entry which is preliminary data.</text>
</comment>
<evidence type="ECO:0000256" key="1">
    <source>
        <dbReference type="SAM" id="MobiDB-lite"/>
    </source>
</evidence>
<sequence length="822" mass="92065">MSGLYTSVWKMNSATGNSESRPNLAQNLVNGNQERSRAAGPYPLPNSDAVHEAKASADLQATFGDPSQVQDENKFFQGSGDAPKSPGPRNTGPANERTQNFSREELSNIQHSVGVIRERSSIGDSPELFGGSSTHPPPYGGGTVDGSNPRRTGQNLPSRQTRSSLHPDGAEVSAVSEISGYPYTIVEDGGQDLQSKQFDTEREVPAQEGHPRSGSAFVGEKDDDTLGSQHDAHIIRLTRSRLHQERIACACDANKWFIPKATLAEIITVEIASLALRSCVPNSLNEEQRLDLAKQIIGSPTQENPSPKTYQVILALLIKLGKHDLITIFVNHSIDDSELPLVKQKLKELGNSGCMTRWEDEENDNFLRLQWEFIPAFIAKKGKKIPHYELLPGHVLPYVHVDKPVKETEEEDQNLHLTGSFGKVSIYNLHQRQQGLDRYTVDGLNGLIAVKKLLSDDRKAFLEECNVLMRLTPKPTPHLAKLLATYEQPAGRDHKTPEFFLVFECAESNLDRFWKTSPPEKLMKDHGLNRVQLSRWVATQCRGLAQGLKTLHSHTEDKSESPTKANQKVDQPLHGLHGDIKPANILRYTNWKDPESPIKPLHAPLGVIQITDFGLSSYHHTLTAQDINIKIGASAYKPPEAHLIYPVSQSLDIWTMGCLFLDFVTWLLLGDNGRQEFGRRREKSGRDLISDSHPCFFDVREKKGTTQVSKSRAVILWAEKLCETERSQFIHEFVELIIAKMLVIEDKAHLKTDEEGTQTCSRITANDLAHELDGLVTQDDDYYRPKDKPKAPSLKKYNRAENIIVIRQTIDKVRSDAKLRHR</sequence>
<feature type="compositionally biased region" description="Polar residues" evidence="1">
    <location>
        <begin position="145"/>
        <end position="164"/>
    </location>
</feature>
<dbReference type="EMBL" id="JAWRVE010000064">
    <property type="protein sequence ID" value="KAL1865018.1"/>
    <property type="molecule type" value="Genomic_DNA"/>
</dbReference>
<proteinExistence type="predicted"/>
<name>A0ABR3WN62_9PEZI</name>
<feature type="compositionally biased region" description="Polar residues" evidence="1">
    <location>
        <begin position="92"/>
        <end position="111"/>
    </location>
</feature>
<feature type="region of interest" description="Disordered" evidence="1">
    <location>
        <begin position="1"/>
        <end position="171"/>
    </location>
</feature>
<dbReference type="SMART" id="SM00220">
    <property type="entry name" value="S_TKc"/>
    <property type="match status" value="1"/>
</dbReference>
<dbReference type="PANTHER" id="PTHR24359:SF1">
    <property type="entry name" value="INHIBITOR OF NUCLEAR FACTOR KAPPA-B KINASE EPSILON SUBUNIT HOMOLOG 1-RELATED"/>
    <property type="match status" value="1"/>
</dbReference>
<feature type="region of interest" description="Disordered" evidence="1">
    <location>
        <begin position="552"/>
        <end position="573"/>
    </location>
</feature>
<dbReference type="Gene3D" id="1.10.510.10">
    <property type="entry name" value="Transferase(Phosphotransferase) domain 1"/>
    <property type="match status" value="1"/>
</dbReference>
<accession>A0ABR3WN62</accession>
<dbReference type="Proteomes" id="UP001583177">
    <property type="component" value="Unassembled WGS sequence"/>
</dbReference>
<feature type="compositionally biased region" description="Basic and acidic residues" evidence="1">
    <location>
        <begin position="198"/>
        <end position="211"/>
    </location>
</feature>